<dbReference type="FunFam" id="3.40.50.1110:FF:000003">
    <property type="entry name" value="GDSL esterase/lipase APG"/>
    <property type="match status" value="1"/>
</dbReference>
<feature type="chain" id="PRO_5040232308" evidence="2">
    <location>
        <begin position="21"/>
        <end position="348"/>
    </location>
</feature>
<evidence type="ECO:0000313" key="3">
    <source>
        <dbReference type="Proteomes" id="UP000813463"/>
    </source>
</evidence>
<dbReference type="PANTHER" id="PTHR45642">
    <property type="entry name" value="GDSL ESTERASE/LIPASE EXL3"/>
    <property type="match status" value="1"/>
</dbReference>
<comment type="similarity">
    <text evidence="1">Belongs to the 'GDSL' lipolytic enzyme family.</text>
</comment>
<organism evidence="3 4">
    <name type="scientific">Spinacia oleracea</name>
    <name type="common">Spinach</name>
    <dbReference type="NCBI Taxonomy" id="3562"/>
    <lineage>
        <taxon>Eukaryota</taxon>
        <taxon>Viridiplantae</taxon>
        <taxon>Streptophyta</taxon>
        <taxon>Embryophyta</taxon>
        <taxon>Tracheophyta</taxon>
        <taxon>Spermatophyta</taxon>
        <taxon>Magnoliopsida</taxon>
        <taxon>eudicotyledons</taxon>
        <taxon>Gunneridae</taxon>
        <taxon>Pentapetalae</taxon>
        <taxon>Caryophyllales</taxon>
        <taxon>Chenopodiaceae</taxon>
        <taxon>Chenopodioideae</taxon>
        <taxon>Anserineae</taxon>
        <taxon>Spinacia</taxon>
    </lineage>
</organism>
<evidence type="ECO:0000256" key="1">
    <source>
        <dbReference type="ARBA" id="ARBA00008668"/>
    </source>
</evidence>
<dbReference type="SUPFAM" id="SSF52266">
    <property type="entry name" value="SGNH hydrolase"/>
    <property type="match status" value="1"/>
</dbReference>
<protein>
    <submittedName>
        <fullName evidence="4">GDSL esterase/lipase At5g22810</fullName>
    </submittedName>
</protein>
<dbReference type="InterPro" id="IPR036514">
    <property type="entry name" value="SGNH_hydro_sf"/>
</dbReference>
<dbReference type="KEGG" id="soe:110783673"/>
<dbReference type="Proteomes" id="UP000813463">
    <property type="component" value="Chromosome 4"/>
</dbReference>
<keyword evidence="2" id="KW-0732">Signal</keyword>
<dbReference type="GO" id="GO:0016788">
    <property type="term" value="F:hydrolase activity, acting on ester bonds"/>
    <property type="evidence" value="ECO:0007669"/>
    <property type="project" value="InterPro"/>
</dbReference>
<dbReference type="GeneID" id="110783673"/>
<dbReference type="RefSeq" id="XP_021843710.1">
    <property type="nucleotide sequence ID" value="XM_021988018.2"/>
</dbReference>
<dbReference type="OrthoDB" id="1600564at2759"/>
<dbReference type="AlphaFoldDB" id="A0A9R0I7N5"/>
<dbReference type="InterPro" id="IPR001087">
    <property type="entry name" value="GDSL"/>
</dbReference>
<keyword evidence="3" id="KW-1185">Reference proteome</keyword>
<evidence type="ECO:0000256" key="2">
    <source>
        <dbReference type="SAM" id="SignalP"/>
    </source>
</evidence>
<dbReference type="PANTHER" id="PTHR45642:SF67">
    <property type="entry name" value="GDSL-LIKE LIPASE_ACYLHYDROLASE FAMILY PROTEIN, EXPRESSED"/>
    <property type="match status" value="1"/>
</dbReference>
<name>A0A9R0I7N5_SPIOL</name>
<sequence length="348" mass="37951">MGIYCIVVVIVLLLSIAVNGQPIVPALFIFGDSIVDVGNNNDLDTIVKSNFVPYGRDFSNHESTGRFCNGKLATDFTAETIGFTSYQAAYLSIEATGKNLLIGANFASASSGYHASTPKIYSAIPLSQQLEHYMDYQKKLELIAGKTNATSIITDGIYLISAGSSDFLQNYYINPLLYKLYSPEAFSNVLVQQFAQLVRKLYWVGARKVGVTSLPPLGCLPAAITIFGEDSNECVEHINKDAITFNNMLNSTAELLQTQLTNLTLVVFDIYQPLYQLVTKPQDNGFIEGRKACCGTGLLETSYLCNAKSPGTCNNASEYVFWDGFHPTEATNRILSDDLVAAAISLIS</sequence>
<accession>A0A9R0I7N5</accession>
<evidence type="ECO:0000313" key="4">
    <source>
        <dbReference type="RefSeq" id="XP_021843710.1"/>
    </source>
</evidence>
<dbReference type="Gene3D" id="3.40.50.1110">
    <property type="entry name" value="SGNH hydrolase"/>
    <property type="match status" value="1"/>
</dbReference>
<dbReference type="CDD" id="cd01837">
    <property type="entry name" value="SGNH_plant_lipase_like"/>
    <property type="match status" value="1"/>
</dbReference>
<dbReference type="Pfam" id="PF00657">
    <property type="entry name" value="Lipase_GDSL"/>
    <property type="match status" value="1"/>
</dbReference>
<feature type="signal peptide" evidence="2">
    <location>
        <begin position="1"/>
        <end position="20"/>
    </location>
</feature>
<reference evidence="4" key="2">
    <citation type="submission" date="2025-08" db="UniProtKB">
        <authorList>
            <consortium name="RefSeq"/>
        </authorList>
    </citation>
    <scope>IDENTIFICATION</scope>
    <source>
        <tissue evidence="4">Leaf</tissue>
    </source>
</reference>
<dbReference type="InterPro" id="IPR050592">
    <property type="entry name" value="GDSL_lipolytic_enzyme"/>
</dbReference>
<gene>
    <name evidence="4" type="primary">LOC110783673</name>
</gene>
<reference evidence="3" key="1">
    <citation type="journal article" date="2021" name="Nat. Commun.">
        <title>Genomic analyses provide insights into spinach domestication and the genetic basis of agronomic traits.</title>
        <authorList>
            <person name="Cai X."/>
            <person name="Sun X."/>
            <person name="Xu C."/>
            <person name="Sun H."/>
            <person name="Wang X."/>
            <person name="Ge C."/>
            <person name="Zhang Z."/>
            <person name="Wang Q."/>
            <person name="Fei Z."/>
            <person name="Jiao C."/>
            <person name="Wang Q."/>
        </authorList>
    </citation>
    <scope>NUCLEOTIDE SEQUENCE [LARGE SCALE GENOMIC DNA]</scope>
    <source>
        <strain evidence="3">cv. Varoflay</strain>
    </source>
</reference>
<proteinExistence type="inferred from homology"/>
<dbReference type="InterPro" id="IPR035669">
    <property type="entry name" value="SGNH_plant_lipase-like"/>
</dbReference>